<evidence type="ECO:0000256" key="1">
    <source>
        <dbReference type="ARBA" id="ARBA00022729"/>
    </source>
</evidence>
<keyword evidence="1" id="KW-0732">Signal</keyword>
<dbReference type="Gene3D" id="3.40.190.10">
    <property type="entry name" value="Periplasmic binding protein-like II"/>
    <property type="match status" value="1"/>
</dbReference>
<dbReference type="AlphaFoldDB" id="A0A512M7Q2"/>
<dbReference type="EMBL" id="BKAG01000012">
    <property type="protein sequence ID" value="GEP42753.1"/>
    <property type="molecule type" value="Genomic_DNA"/>
</dbReference>
<accession>A0A512M7Q2</accession>
<dbReference type="RefSeq" id="WP_146850343.1">
    <property type="nucleotide sequence ID" value="NZ_BKAG01000012.1"/>
</dbReference>
<gene>
    <name evidence="2" type="ORF">BGE01nite_20440</name>
</gene>
<evidence type="ECO:0000313" key="2">
    <source>
        <dbReference type="EMBL" id="GEP42753.1"/>
    </source>
</evidence>
<comment type="caution">
    <text evidence="2">The sequence shown here is derived from an EMBL/GenBank/DDBJ whole genome shotgun (WGS) entry which is preliminary data.</text>
</comment>
<dbReference type="SUPFAM" id="SSF53850">
    <property type="entry name" value="Periplasmic binding protein-like II"/>
    <property type="match status" value="1"/>
</dbReference>
<dbReference type="Pfam" id="PF13343">
    <property type="entry name" value="SBP_bac_6"/>
    <property type="match status" value="1"/>
</dbReference>
<sequence>MRSLPFLLTWRKEAAILLAMLVTLLGPFVLKPRESTAPAKFDRRLVILTPHHELIREEFGRAFARSWKEETGQTIFIDWRVPGGTSEIAMMMKSDYTAAFQHHWSRNLKKPWTPEVAQACLNARAAPNDPARAEFLRSNVGIGIDLFFGGGGFDFQIQADAGTLVAEVGPGTGLAALRKKHPDWFTDAIIPENLSGEPFRDARDRWCGTCLSSFGIVFNRDVLRRLGIEKDPENWSDLADPKLQGMVALADPGRSSSVVKAFEMLIQQEMQNALTKLMMDPGRIPPAKIEDTAVQQGWTAGLALIQRISANARYFSDTSTKIPLDVLRGDAAAGMCIDFYGRSAEESVKRADGTSRVGFIMPVGGTSISVDPIALMRGAPDPELATAFMEFVLSEPGQRLWGYRAGTPGGPEKLALRRLPVRRDFYTPDRLALMSDAQVMPYDRARAFVYHAPWTASAFSSLRFLLRVLCVDTHEEQKTAWKHLARGNFPPRATTVFHELAPVRYDLALGDISQILRSRNKVAETRLSRQLGSQVRRNYELAAKLARQGR</sequence>
<protein>
    <recommendedName>
        <fullName evidence="4">Iron ABC transporter substrate-binding protein</fullName>
    </recommendedName>
</protein>
<dbReference type="PANTHER" id="PTHR30006:SF24">
    <property type="entry name" value="SLL0237 PROTEIN"/>
    <property type="match status" value="1"/>
</dbReference>
<proteinExistence type="predicted"/>
<evidence type="ECO:0008006" key="4">
    <source>
        <dbReference type="Google" id="ProtNLM"/>
    </source>
</evidence>
<dbReference type="Proteomes" id="UP000321577">
    <property type="component" value="Unassembled WGS sequence"/>
</dbReference>
<keyword evidence="3" id="KW-1185">Reference proteome</keyword>
<dbReference type="OrthoDB" id="9791045at2"/>
<reference evidence="2 3" key="1">
    <citation type="submission" date="2019-07" db="EMBL/GenBank/DDBJ databases">
        <title>Whole genome shotgun sequence of Brevifollis gellanilyticus NBRC 108608.</title>
        <authorList>
            <person name="Hosoyama A."/>
            <person name="Uohara A."/>
            <person name="Ohji S."/>
            <person name="Ichikawa N."/>
        </authorList>
    </citation>
    <scope>NUCLEOTIDE SEQUENCE [LARGE SCALE GENOMIC DNA]</scope>
    <source>
        <strain evidence="2 3">NBRC 108608</strain>
    </source>
</reference>
<evidence type="ECO:0000313" key="3">
    <source>
        <dbReference type="Proteomes" id="UP000321577"/>
    </source>
</evidence>
<organism evidence="2 3">
    <name type="scientific">Brevifollis gellanilyticus</name>
    <dbReference type="NCBI Taxonomy" id="748831"/>
    <lineage>
        <taxon>Bacteria</taxon>
        <taxon>Pseudomonadati</taxon>
        <taxon>Verrucomicrobiota</taxon>
        <taxon>Verrucomicrobiia</taxon>
        <taxon>Verrucomicrobiales</taxon>
        <taxon>Verrucomicrobiaceae</taxon>
    </lineage>
</organism>
<dbReference type="PANTHER" id="PTHR30006">
    <property type="entry name" value="THIAMINE-BINDING PERIPLASMIC PROTEIN-RELATED"/>
    <property type="match status" value="1"/>
</dbReference>
<name>A0A512M7Q2_9BACT</name>